<name>A0ACC0L811_RHOML</name>
<dbReference type="Proteomes" id="UP001062846">
    <property type="component" value="Chromosome 13"/>
</dbReference>
<dbReference type="EMBL" id="CM046400">
    <property type="protein sequence ID" value="KAI8524692.1"/>
    <property type="molecule type" value="Genomic_DNA"/>
</dbReference>
<protein>
    <submittedName>
        <fullName evidence="1">Uncharacterized protein</fullName>
    </submittedName>
</protein>
<proteinExistence type="predicted"/>
<reference evidence="1" key="1">
    <citation type="submission" date="2022-02" db="EMBL/GenBank/DDBJ databases">
        <title>Plant Genome Project.</title>
        <authorList>
            <person name="Zhang R.-G."/>
        </authorList>
    </citation>
    <scope>NUCLEOTIDE SEQUENCE</scope>
    <source>
        <strain evidence="1">AT1</strain>
    </source>
</reference>
<organism evidence="1 2">
    <name type="scientific">Rhododendron molle</name>
    <name type="common">Chinese azalea</name>
    <name type="synonym">Azalea mollis</name>
    <dbReference type="NCBI Taxonomy" id="49168"/>
    <lineage>
        <taxon>Eukaryota</taxon>
        <taxon>Viridiplantae</taxon>
        <taxon>Streptophyta</taxon>
        <taxon>Embryophyta</taxon>
        <taxon>Tracheophyta</taxon>
        <taxon>Spermatophyta</taxon>
        <taxon>Magnoliopsida</taxon>
        <taxon>eudicotyledons</taxon>
        <taxon>Gunneridae</taxon>
        <taxon>Pentapetalae</taxon>
        <taxon>asterids</taxon>
        <taxon>Ericales</taxon>
        <taxon>Ericaceae</taxon>
        <taxon>Ericoideae</taxon>
        <taxon>Rhodoreae</taxon>
        <taxon>Rhododendron</taxon>
    </lineage>
</organism>
<evidence type="ECO:0000313" key="2">
    <source>
        <dbReference type="Proteomes" id="UP001062846"/>
    </source>
</evidence>
<accession>A0ACC0L811</accession>
<gene>
    <name evidence="1" type="ORF">RHMOL_Rhmol13G0168100</name>
</gene>
<sequence>MASLQELLSEEGFEKGKFLKNQRRVRFRDRNKRPENEFITLPIYICHDKRSFDSSKHKALERILPNGHSVISSNRRSSSDSKSVGSRKDEPAIDEIGIRAIVSILSGYIGRYLKDETFRESIKRKCYSCLDRRNNEDLDDGIFANMELGIESTEILVENPGSKSALMMKSLRNSIRLLSIVSGSTCGTPNSHFSACAQLYLSIVYKLEKNDKVSSSHLLQVFYDSPFIARTHLLPELWEHFFLPHLLHIKIWYNKEQEFLSNSEYFDKEKKMKDLSKAYNDQMDMGTTQFALYYMEWLKVGAQAPPVPSVPLPSRTSYGFSRRRSLDSFTSRSSVNKSLYRTVFGSTRVERRSMELDSRSRGSINPCDFEEADKKACTHEDNVKQHCHPKDRTMSHRRLSRQNCRNTKSELWPQTLKSDSFRFFTCKSEPTQCLVHDNRMGINDLIMTGKTHVPPSDLKRAITTICSSESLTDCEMAIRVITKIWLDSHGDPSIEKTLSNAQVMEGMLQVLFISNDDEVLELTISMLAEFIMRNDANRHIILDSDPQLVIIMRLLRSSSLFLKAAILLYLVKPKAKQMTSIEWIPLVLRVLEFGDQLQILLAVQCSPQEAAYYFLNQLVTGFGEDKNFENARQVVSIGGLSTLVKRMESGHVSEKTKAASIIFCCIHADGSCRHYLATNLNTGPILELLASGKERNSQSLAFALLTELLCLNRRTQAIRFLHGLQSGWGSLNTMHILFIYLQKARVEERPLLAAVLLQLDLLLQQFTKREPLCLAPTNGFREGDPNLVAVMFQRDPLKCSVYRQEAVEAITSALDCQVSSELVQEQSARALLMLGGRFSYTGEATTEKWLLKEAGFDENSDDSFQGKDIIVAELMNSNEEDEEMQNWHRKAAIVLLTSGKKRFLLALSDSIANGIPCLARASLVTLSWICSNLHSVSDENLQLEACSTIVTCLMESLNHDRAPEERVLASFTLLNLIKSSGCFSEISFADKGPMDHLRNLSRLTWTAKELISIITSSSRHRFLEFGNLPNETQIHQ</sequence>
<evidence type="ECO:0000313" key="1">
    <source>
        <dbReference type="EMBL" id="KAI8524692.1"/>
    </source>
</evidence>
<keyword evidence="2" id="KW-1185">Reference proteome</keyword>
<comment type="caution">
    <text evidence="1">The sequence shown here is derived from an EMBL/GenBank/DDBJ whole genome shotgun (WGS) entry which is preliminary data.</text>
</comment>